<dbReference type="InterPro" id="IPR001199">
    <property type="entry name" value="Cyt_B5-like_heme/steroid-bd"/>
</dbReference>
<dbReference type="SMART" id="SM01117">
    <property type="entry name" value="Cyt-b5"/>
    <property type="match status" value="1"/>
</dbReference>
<name>A0AAI9XXW2_9PEZI</name>
<dbReference type="GO" id="GO:0020037">
    <property type="term" value="F:heme binding"/>
    <property type="evidence" value="ECO:0007669"/>
    <property type="project" value="UniProtKB-ARBA"/>
</dbReference>
<keyword evidence="7" id="KW-0472">Membrane</keyword>
<proteinExistence type="inferred from homology"/>
<keyword evidence="5" id="KW-0408">Iron</keyword>
<dbReference type="FunFam" id="3.10.120.10:FF:000003">
    <property type="entry name" value="membrane-associated progesterone receptor component 1"/>
    <property type="match status" value="1"/>
</dbReference>
<keyword evidence="7" id="KW-1133">Transmembrane helix</keyword>
<feature type="transmembrane region" description="Helical" evidence="7">
    <location>
        <begin position="104"/>
        <end position="124"/>
    </location>
</feature>
<evidence type="ECO:0000256" key="4">
    <source>
        <dbReference type="ARBA" id="ARBA00022824"/>
    </source>
</evidence>
<gene>
    <name evidence="9" type="ORF">CMEL01_12904</name>
</gene>
<dbReference type="EMBL" id="MLGG01000006">
    <property type="protein sequence ID" value="KAK1464143.1"/>
    <property type="molecule type" value="Genomic_DNA"/>
</dbReference>
<dbReference type="InterPro" id="IPR036400">
    <property type="entry name" value="Cyt_B5-like_heme/steroid_sf"/>
</dbReference>
<evidence type="ECO:0000256" key="2">
    <source>
        <dbReference type="ARBA" id="ARBA00022617"/>
    </source>
</evidence>
<keyword evidence="2" id="KW-0349">Heme</keyword>
<feature type="transmembrane region" description="Helical" evidence="7">
    <location>
        <begin position="71"/>
        <end position="92"/>
    </location>
</feature>
<dbReference type="PANTHER" id="PTHR10281:SF72">
    <property type="entry name" value="NEUDESIN"/>
    <property type="match status" value="1"/>
</dbReference>
<evidence type="ECO:0000313" key="9">
    <source>
        <dbReference type="EMBL" id="KAK1464143.1"/>
    </source>
</evidence>
<keyword evidence="10" id="KW-1185">Reference proteome</keyword>
<dbReference type="AlphaFoldDB" id="A0AAI9XXW2"/>
<dbReference type="PANTHER" id="PTHR10281">
    <property type="entry name" value="MEMBRANE-ASSOCIATED PROGESTERONE RECEPTOR COMPONENT-RELATED"/>
    <property type="match status" value="1"/>
</dbReference>
<keyword evidence="4" id="KW-0256">Endoplasmic reticulum</keyword>
<reference evidence="9 10" key="1">
    <citation type="submission" date="2016-10" db="EMBL/GenBank/DDBJ databases">
        <title>The genome sequence of Colletotrichum fioriniae PJ7.</title>
        <authorList>
            <person name="Baroncelli R."/>
        </authorList>
    </citation>
    <scope>NUCLEOTIDE SEQUENCE [LARGE SCALE GENOMIC DNA]</scope>
    <source>
        <strain evidence="9">Col 31</strain>
    </source>
</reference>
<comment type="subcellular location">
    <subcellularLocation>
        <location evidence="1">Endoplasmic reticulum</location>
    </subcellularLocation>
</comment>
<dbReference type="Pfam" id="PF00173">
    <property type="entry name" value="Cyt-b5"/>
    <property type="match status" value="1"/>
</dbReference>
<organism evidence="9 10">
    <name type="scientific">Colletotrichum melonis</name>
    <dbReference type="NCBI Taxonomy" id="1209925"/>
    <lineage>
        <taxon>Eukaryota</taxon>
        <taxon>Fungi</taxon>
        <taxon>Dikarya</taxon>
        <taxon>Ascomycota</taxon>
        <taxon>Pezizomycotina</taxon>
        <taxon>Sordariomycetes</taxon>
        <taxon>Hypocreomycetidae</taxon>
        <taxon>Glomerellales</taxon>
        <taxon>Glomerellaceae</taxon>
        <taxon>Colletotrichum</taxon>
        <taxon>Colletotrichum acutatum species complex</taxon>
    </lineage>
</organism>
<feature type="domain" description="Cytochrome b5 heme-binding" evidence="8">
    <location>
        <begin position="144"/>
        <end position="246"/>
    </location>
</feature>
<dbReference type="GO" id="GO:0005783">
    <property type="term" value="C:endoplasmic reticulum"/>
    <property type="evidence" value="ECO:0007669"/>
    <property type="project" value="UniProtKB-SubCell"/>
</dbReference>
<keyword evidence="9" id="KW-0675">Receptor</keyword>
<dbReference type="GO" id="GO:0046872">
    <property type="term" value="F:metal ion binding"/>
    <property type="evidence" value="ECO:0007669"/>
    <property type="project" value="UniProtKB-KW"/>
</dbReference>
<comment type="similarity">
    <text evidence="6">Belongs to the cytochrome b5 family. MAPR subfamily.</text>
</comment>
<sequence>MSNIFSYHGSGVWFRAYEFGPVKFSPTSATEEWGTYDKDVNAFINPSNLAAGGFLIRPNRLTLHKLSADVGALYALKGGTGIKQFIIIVMLIMRAAEVQQDNAFFTPLNILFLLVNIYTIYVLLRPTPPPVLPKEPPATVFRVFNPRTLLPFTGENDTPIYLAVRGRVFDVSHGRNFYGPGGPYSNFAGRDASRGLALGSFDEDMLTEDLDGPLDPLEGLGPDEIEALQGWEENFDSKYLVVGRLTAVGDEEK</sequence>
<dbReference type="InterPro" id="IPR050577">
    <property type="entry name" value="MAPR/NEUFC/NENF-like"/>
</dbReference>
<dbReference type="SUPFAM" id="SSF55856">
    <property type="entry name" value="Cytochrome b5-like heme/steroid binding domain"/>
    <property type="match status" value="1"/>
</dbReference>
<comment type="caution">
    <text evidence="9">The sequence shown here is derived from an EMBL/GenBank/DDBJ whole genome shotgun (WGS) entry which is preliminary data.</text>
</comment>
<evidence type="ECO:0000256" key="7">
    <source>
        <dbReference type="SAM" id="Phobius"/>
    </source>
</evidence>
<evidence type="ECO:0000256" key="5">
    <source>
        <dbReference type="ARBA" id="ARBA00023004"/>
    </source>
</evidence>
<keyword evidence="3" id="KW-0479">Metal-binding</keyword>
<evidence type="ECO:0000313" key="10">
    <source>
        <dbReference type="Proteomes" id="UP001239795"/>
    </source>
</evidence>
<evidence type="ECO:0000256" key="6">
    <source>
        <dbReference type="ARBA" id="ARBA00038357"/>
    </source>
</evidence>
<evidence type="ECO:0000256" key="3">
    <source>
        <dbReference type="ARBA" id="ARBA00022723"/>
    </source>
</evidence>
<protein>
    <submittedName>
        <fullName evidence="9">Membrane-associated progesterone receptor component 1</fullName>
    </submittedName>
</protein>
<dbReference type="GO" id="GO:0016020">
    <property type="term" value="C:membrane"/>
    <property type="evidence" value="ECO:0007669"/>
    <property type="project" value="TreeGrafter"/>
</dbReference>
<accession>A0AAI9XXW2</accession>
<evidence type="ECO:0000256" key="1">
    <source>
        <dbReference type="ARBA" id="ARBA00004240"/>
    </source>
</evidence>
<evidence type="ECO:0000259" key="8">
    <source>
        <dbReference type="SMART" id="SM01117"/>
    </source>
</evidence>
<dbReference type="Proteomes" id="UP001239795">
    <property type="component" value="Unassembled WGS sequence"/>
</dbReference>
<dbReference type="Gene3D" id="3.10.120.10">
    <property type="entry name" value="Cytochrome b5-like heme/steroid binding domain"/>
    <property type="match status" value="1"/>
</dbReference>
<keyword evidence="7" id="KW-0812">Transmembrane</keyword>